<evidence type="ECO:0000313" key="3">
    <source>
        <dbReference type="EMBL" id="KAH6821614.1"/>
    </source>
</evidence>
<proteinExistence type="predicted"/>
<evidence type="ECO:0000256" key="2">
    <source>
        <dbReference type="SAM" id="MobiDB-lite"/>
    </source>
</evidence>
<keyword evidence="4" id="KW-1185">Reference proteome</keyword>
<keyword evidence="1" id="KW-0175">Coiled coil</keyword>
<sequence>MNSTLSINASISSPLLPPPLSLQSSAAPLIRRPIPLLFSHKNLAIKAAAASSSSSANPTPSKPPHPIIPHLKATACAVIFAAAAFSKFPTPPARAEIPTPSQTLTETLTAEDTKQEDDSAENSPLTQLLESSSDAIDALKNLLQEKLAAGEDGESLSILRKLSAAQPDNPEWKFMIARLLNELGKIEEARDAFEEILSQNPLCFEALFENALLMDRSGEREAVMQRLEAALGVAESEMKEREARDVKLIMAQMQFLQKNVEEALRSYDELAKEDPTDFRPYFCKGMIYSLMDKNAEARQQFAKYRELSPKKYEVEGYLRTPLSRMKLFGTDEEN</sequence>
<dbReference type="PANTHER" id="PTHR36350">
    <property type="entry name" value="TRANSMEMBRANE PROTEIN"/>
    <property type="match status" value="1"/>
</dbReference>
<dbReference type="Gene3D" id="1.25.40.10">
    <property type="entry name" value="Tetratricopeptide repeat domain"/>
    <property type="match status" value="2"/>
</dbReference>
<dbReference type="InterPro" id="IPR011990">
    <property type="entry name" value="TPR-like_helical_dom_sf"/>
</dbReference>
<feature type="coiled-coil region" evidence="1">
    <location>
        <begin position="224"/>
        <end position="273"/>
    </location>
</feature>
<feature type="region of interest" description="Disordered" evidence="2">
    <location>
        <begin position="108"/>
        <end position="127"/>
    </location>
</feature>
<evidence type="ECO:0000313" key="4">
    <source>
        <dbReference type="Proteomes" id="UP001190926"/>
    </source>
</evidence>
<protein>
    <submittedName>
        <fullName evidence="3">Protein prenylyltransferase superfamily protein</fullName>
    </submittedName>
</protein>
<dbReference type="EMBL" id="SDAM02001963">
    <property type="protein sequence ID" value="KAH6821614.1"/>
    <property type="molecule type" value="Genomic_DNA"/>
</dbReference>
<dbReference type="SMART" id="SM00028">
    <property type="entry name" value="TPR"/>
    <property type="match status" value="3"/>
</dbReference>
<reference evidence="3 4" key="1">
    <citation type="journal article" date="2021" name="Nat. Commun.">
        <title>Incipient diploidization of the medicinal plant Perilla within 10,000 years.</title>
        <authorList>
            <person name="Zhang Y."/>
            <person name="Shen Q."/>
            <person name="Leng L."/>
            <person name="Zhang D."/>
            <person name="Chen S."/>
            <person name="Shi Y."/>
            <person name="Ning Z."/>
            <person name="Chen S."/>
        </authorList>
    </citation>
    <scope>NUCLEOTIDE SEQUENCE [LARGE SCALE GENOMIC DNA]</scope>
    <source>
        <strain evidence="4">cv. PC099</strain>
    </source>
</reference>
<dbReference type="Pfam" id="PF13174">
    <property type="entry name" value="TPR_6"/>
    <property type="match status" value="1"/>
</dbReference>
<dbReference type="AlphaFoldDB" id="A0AAD4IUN4"/>
<comment type="caution">
    <text evidence="3">The sequence shown here is derived from an EMBL/GenBank/DDBJ whole genome shotgun (WGS) entry which is preliminary data.</text>
</comment>
<gene>
    <name evidence="3" type="ORF">C2S53_016724</name>
</gene>
<evidence type="ECO:0000256" key="1">
    <source>
        <dbReference type="SAM" id="Coils"/>
    </source>
</evidence>
<dbReference type="InterPro" id="IPR019734">
    <property type="entry name" value="TPR_rpt"/>
</dbReference>
<dbReference type="PANTHER" id="PTHR36350:SF3">
    <property type="entry name" value="TRANSMEMBRANE PROTEIN"/>
    <property type="match status" value="1"/>
</dbReference>
<name>A0AAD4IUN4_PERFH</name>
<dbReference type="Pfam" id="PF14559">
    <property type="entry name" value="TPR_19"/>
    <property type="match status" value="1"/>
</dbReference>
<accession>A0AAD4IUN4</accession>
<dbReference type="SUPFAM" id="SSF48452">
    <property type="entry name" value="TPR-like"/>
    <property type="match status" value="1"/>
</dbReference>
<organism evidence="3 4">
    <name type="scientific">Perilla frutescens var. hirtella</name>
    <name type="common">Perilla citriodora</name>
    <name type="synonym">Perilla setoyensis</name>
    <dbReference type="NCBI Taxonomy" id="608512"/>
    <lineage>
        <taxon>Eukaryota</taxon>
        <taxon>Viridiplantae</taxon>
        <taxon>Streptophyta</taxon>
        <taxon>Embryophyta</taxon>
        <taxon>Tracheophyta</taxon>
        <taxon>Spermatophyta</taxon>
        <taxon>Magnoliopsida</taxon>
        <taxon>eudicotyledons</taxon>
        <taxon>Gunneridae</taxon>
        <taxon>Pentapetalae</taxon>
        <taxon>asterids</taxon>
        <taxon>lamiids</taxon>
        <taxon>Lamiales</taxon>
        <taxon>Lamiaceae</taxon>
        <taxon>Nepetoideae</taxon>
        <taxon>Elsholtzieae</taxon>
        <taxon>Perilla</taxon>
    </lineage>
</organism>
<dbReference type="Proteomes" id="UP001190926">
    <property type="component" value="Unassembled WGS sequence"/>
</dbReference>